<evidence type="ECO:0000313" key="5">
    <source>
        <dbReference type="Proteomes" id="UP000198940"/>
    </source>
</evidence>
<keyword evidence="1" id="KW-1133">Transmembrane helix</keyword>
<organism evidence="3 4">
    <name type="scientific">Flagellimonas taeanensis</name>
    <dbReference type="NCBI Taxonomy" id="1005926"/>
    <lineage>
        <taxon>Bacteria</taxon>
        <taxon>Pseudomonadati</taxon>
        <taxon>Bacteroidota</taxon>
        <taxon>Flavobacteriia</taxon>
        <taxon>Flavobacteriales</taxon>
        <taxon>Flavobacteriaceae</taxon>
        <taxon>Flagellimonas</taxon>
    </lineage>
</organism>
<dbReference type="RefSeq" id="WP_072878017.1">
    <property type="nucleotide sequence ID" value="NZ_FOKU01000003.1"/>
</dbReference>
<keyword evidence="1" id="KW-0812">Transmembrane</keyword>
<dbReference type="STRING" id="1055723.SAMN05216293_1252"/>
<evidence type="ECO:0000313" key="2">
    <source>
        <dbReference type="EMBL" id="SFB86021.1"/>
    </source>
</evidence>
<keyword evidence="5" id="KW-1185">Reference proteome</keyword>
<dbReference type="Proteomes" id="UP000198940">
    <property type="component" value="Unassembled WGS sequence"/>
</dbReference>
<reference evidence="3 4" key="1">
    <citation type="submission" date="2016-11" db="EMBL/GenBank/DDBJ databases">
        <authorList>
            <person name="Varghese N."/>
            <person name="Submissions S."/>
        </authorList>
    </citation>
    <scope>NUCLEOTIDE SEQUENCE [LARGE SCALE GENOMIC DNA]</scope>
    <source>
        <strain evidence="3 4">CGMCC 1.12174</strain>
        <strain evidence="2 5">DSM 26351</strain>
    </source>
</reference>
<protein>
    <submittedName>
        <fullName evidence="3">Uncharacterized protein</fullName>
    </submittedName>
</protein>
<evidence type="ECO:0000313" key="3">
    <source>
        <dbReference type="EMBL" id="SHK52799.1"/>
    </source>
</evidence>
<comment type="caution">
    <text evidence="3">The sequence shown here is derived from an EMBL/GenBank/DDBJ whole genome shotgun (WGS) entry which is preliminary data.</text>
</comment>
<dbReference type="AlphaFoldDB" id="A0A1M6T7H7"/>
<evidence type="ECO:0000256" key="1">
    <source>
        <dbReference type="SAM" id="Phobius"/>
    </source>
</evidence>
<dbReference type="EMBL" id="FRAT01000003">
    <property type="protein sequence ID" value="SHK52799.1"/>
    <property type="molecule type" value="Genomic_DNA"/>
</dbReference>
<keyword evidence="1" id="KW-0472">Membrane</keyword>
<dbReference type="OrthoDB" id="1452009at2"/>
<accession>A0A1M6T7H7</accession>
<name>A0A1M6T7H7_9FLAO</name>
<gene>
    <name evidence="2" type="ORF">SAMN04487891_10391</name>
    <name evidence="3" type="ORF">SAMN05216293_1252</name>
</gene>
<feature type="transmembrane region" description="Helical" evidence="1">
    <location>
        <begin position="12"/>
        <end position="33"/>
    </location>
</feature>
<sequence length="146" mass="16632">MEATKKHRTSRFIQVGCTLLCTFYVFGIFNGLFLEGLHEVSHFWGPKTHQHSFFAGHEAVDYSSLEAMAGHSHEALEVLKTLLEANQPDDQQSTDDIQLQLDKHFVDEVGVVFQMFPIAIANEHWARPNSFFSWSQGVTTPPPQHY</sequence>
<dbReference type="EMBL" id="FOKU01000003">
    <property type="protein sequence ID" value="SFB86021.1"/>
    <property type="molecule type" value="Genomic_DNA"/>
</dbReference>
<proteinExistence type="predicted"/>
<dbReference type="Proteomes" id="UP000184031">
    <property type="component" value="Unassembled WGS sequence"/>
</dbReference>
<evidence type="ECO:0000313" key="4">
    <source>
        <dbReference type="Proteomes" id="UP000184031"/>
    </source>
</evidence>